<dbReference type="EMBL" id="CAXAMM010002703">
    <property type="protein sequence ID" value="CAK8997148.1"/>
    <property type="molecule type" value="Genomic_DNA"/>
</dbReference>
<keyword evidence="2" id="KW-1185">Reference proteome</keyword>
<reference evidence="1 2" key="1">
    <citation type="submission" date="2024-02" db="EMBL/GenBank/DDBJ databases">
        <authorList>
            <person name="Chen Y."/>
            <person name="Shah S."/>
            <person name="Dougan E. K."/>
            <person name="Thang M."/>
            <person name="Chan C."/>
        </authorList>
    </citation>
    <scope>NUCLEOTIDE SEQUENCE [LARGE SCALE GENOMIC DNA]</scope>
</reference>
<evidence type="ECO:0000313" key="1">
    <source>
        <dbReference type="EMBL" id="CAK8997148.1"/>
    </source>
</evidence>
<evidence type="ECO:0000313" key="2">
    <source>
        <dbReference type="Proteomes" id="UP001642464"/>
    </source>
</evidence>
<comment type="caution">
    <text evidence="1">The sequence shown here is derived from an EMBL/GenBank/DDBJ whole genome shotgun (WGS) entry which is preliminary data.</text>
</comment>
<name>A0ABP0I4F7_9DINO</name>
<protein>
    <submittedName>
        <fullName evidence="1">Uncharacterized protein</fullName>
    </submittedName>
</protein>
<accession>A0ABP0I4F7</accession>
<organism evidence="1 2">
    <name type="scientific">Durusdinium trenchii</name>
    <dbReference type="NCBI Taxonomy" id="1381693"/>
    <lineage>
        <taxon>Eukaryota</taxon>
        <taxon>Sar</taxon>
        <taxon>Alveolata</taxon>
        <taxon>Dinophyceae</taxon>
        <taxon>Suessiales</taxon>
        <taxon>Symbiodiniaceae</taxon>
        <taxon>Durusdinium</taxon>
    </lineage>
</organism>
<gene>
    <name evidence="1" type="ORF">SCF082_LOCUS5099</name>
</gene>
<sequence length="100" mass="11770">MLLYMIHMMFQFECEFGHVRTPHFADHLRPRGPRHQNFVPPRPMCYQHFCEKIVEATGGPIDFPAAWVAGDVADTKLAALQDMEERYRIEEPELERSPER</sequence>
<dbReference type="Proteomes" id="UP001642464">
    <property type="component" value="Unassembled WGS sequence"/>
</dbReference>
<proteinExistence type="predicted"/>